<keyword evidence="9" id="KW-1185">Reference proteome</keyword>
<evidence type="ECO:0000313" key="7">
    <source>
        <dbReference type="EMBL" id="SES19999.1"/>
    </source>
</evidence>
<dbReference type="STRING" id="653930.SAMN05216589_2675"/>
<evidence type="ECO:0000313" key="9">
    <source>
        <dbReference type="Proteomes" id="UP000186599"/>
    </source>
</evidence>
<dbReference type="RefSeq" id="WP_074780516.1">
    <property type="nucleotide sequence ID" value="NZ_FOGN01000005.1"/>
</dbReference>
<dbReference type="InterPro" id="IPR043461">
    <property type="entry name" value="LpxH-like"/>
</dbReference>
<dbReference type="Pfam" id="PF00149">
    <property type="entry name" value="Metallophos"/>
    <property type="match status" value="1"/>
</dbReference>
<dbReference type="Proteomes" id="UP000186599">
    <property type="component" value="Unassembled WGS sequence"/>
</dbReference>
<dbReference type="AlphaFoldDB" id="A0A1I4NKD1"/>
<evidence type="ECO:0000313" key="10">
    <source>
        <dbReference type="Proteomes" id="UP000186904"/>
    </source>
</evidence>
<evidence type="ECO:0000256" key="2">
    <source>
        <dbReference type="ARBA" id="ARBA00022519"/>
    </source>
</evidence>
<dbReference type="PANTHER" id="PTHR34990">
    <property type="entry name" value="UDP-2,3-DIACYLGLUCOSAMINE HYDROLASE-RELATED"/>
    <property type="match status" value="1"/>
</dbReference>
<keyword evidence="3" id="KW-0479">Metal-binding</keyword>
<keyword evidence="5" id="KW-0464">Manganese</keyword>
<sequence>MTHVEDFSAVGKQRVRTIWISDVHLGTRDCQAEKLAGFLKEYECDQLYLVGDIIDGWRLRKSMYWPQSHTNVIRRILTMSKRGTRVTYVTGNHDEFLRRYATLNIGNIRLVDEAEHVTADGRKLLVIHGDQFDVITRCHRWLAFLGDYAYEFSLRLNRWLNYWRSRYGYGYWSLSGYLKHRVKKAVNFISEFEEALAHECRKRDLQGVVCGHIHHAEIREVNGISYHNCGDWVESCTALIELWDGSIAQYNWAESEASGEVEVEATEEVLPLPVTLIK</sequence>
<dbReference type="SUPFAM" id="SSF56300">
    <property type="entry name" value="Metallo-dependent phosphatases"/>
    <property type="match status" value="1"/>
</dbReference>
<feature type="domain" description="Calcineurin-like phosphoesterase" evidence="6">
    <location>
        <begin position="16"/>
        <end position="215"/>
    </location>
</feature>
<dbReference type="GO" id="GO:0008758">
    <property type="term" value="F:UDP-2,3-diacylglucosamine hydrolase activity"/>
    <property type="evidence" value="ECO:0007669"/>
    <property type="project" value="TreeGrafter"/>
</dbReference>
<evidence type="ECO:0000256" key="5">
    <source>
        <dbReference type="ARBA" id="ARBA00023211"/>
    </source>
</evidence>
<dbReference type="Gene3D" id="3.60.21.10">
    <property type="match status" value="1"/>
</dbReference>
<organism evidence="8 9">
    <name type="scientific">Halopseudomonas bauzanensis</name>
    <dbReference type="NCBI Taxonomy" id="653930"/>
    <lineage>
        <taxon>Bacteria</taxon>
        <taxon>Pseudomonadati</taxon>
        <taxon>Pseudomonadota</taxon>
        <taxon>Gammaproteobacteria</taxon>
        <taxon>Pseudomonadales</taxon>
        <taxon>Pseudomonadaceae</taxon>
        <taxon>Halopseudomonas</taxon>
    </lineage>
</organism>
<dbReference type="GO" id="GO:0046872">
    <property type="term" value="F:metal ion binding"/>
    <property type="evidence" value="ECO:0007669"/>
    <property type="project" value="UniProtKB-KW"/>
</dbReference>
<dbReference type="InterPro" id="IPR004843">
    <property type="entry name" value="Calcineurin-like_PHP"/>
</dbReference>
<keyword evidence="1" id="KW-1003">Cell membrane</keyword>
<dbReference type="EMBL" id="FOUA01000005">
    <property type="protein sequence ID" value="SFM15984.1"/>
    <property type="molecule type" value="Genomic_DNA"/>
</dbReference>
<evidence type="ECO:0000259" key="6">
    <source>
        <dbReference type="Pfam" id="PF00149"/>
    </source>
</evidence>
<reference evidence="9 10" key="1">
    <citation type="submission" date="2016-10" db="EMBL/GenBank/DDBJ databases">
        <authorList>
            <person name="de Groot N.N."/>
        </authorList>
    </citation>
    <scope>NUCLEOTIDE SEQUENCE [LARGE SCALE GENOMIC DNA]</scope>
    <source>
        <strain evidence="8 9">CGMCC 1.9095</strain>
        <strain evidence="7 10">DSM 22558</strain>
    </source>
</reference>
<accession>A0A1I4NKD1</accession>
<keyword evidence="4" id="KW-0472">Membrane</keyword>
<dbReference type="OrthoDB" id="9802481at2"/>
<protein>
    <submittedName>
        <fullName evidence="8">UDP-2,3-diacylglucosamine pyrophosphatase LpxH</fullName>
    </submittedName>
</protein>
<evidence type="ECO:0000256" key="3">
    <source>
        <dbReference type="ARBA" id="ARBA00022723"/>
    </source>
</evidence>
<dbReference type="FunFam" id="3.60.21.10:FF:000029">
    <property type="entry name" value="UDP-2,3-diacylglucosamine hydrolase"/>
    <property type="match status" value="1"/>
</dbReference>
<dbReference type="PANTHER" id="PTHR34990:SF2">
    <property type="entry name" value="BLL8164 PROTEIN"/>
    <property type="match status" value="1"/>
</dbReference>
<gene>
    <name evidence="8" type="ORF">SAMN04487855_2545</name>
    <name evidence="7" type="ORF">SAMN05216589_2675</name>
</gene>
<dbReference type="InterPro" id="IPR029052">
    <property type="entry name" value="Metallo-depent_PP-like"/>
</dbReference>
<keyword evidence="2" id="KW-0997">Cell inner membrane</keyword>
<dbReference type="EMBL" id="FOGN01000005">
    <property type="protein sequence ID" value="SES19999.1"/>
    <property type="molecule type" value="Genomic_DNA"/>
</dbReference>
<evidence type="ECO:0000256" key="4">
    <source>
        <dbReference type="ARBA" id="ARBA00023136"/>
    </source>
</evidence>
<proteinExistence type="predicted"/>
<evidence type="ECO:0000256" key="1">
    <source>
        <dbReference type="ARBA" id="ARBA00022475"/>
    </source>
</evidence>
<name>A0A1I4NKD1_9GAMM</name>
<dbReference type="CDD" id="cd07398">
    <property type="entry name" value="MPP_YbbF-LpxH"/>
    <property type="match status" value="1"/>
</dbReference>
<dbReference type="GO" id="GO:0009245">
    <property type="term" value="P:lipid A biosynthetic process"/>
    <property type="evidence" value="ECO:0007669"/>
    <property type="project" value="TreeGrafter"/>
</dbReference>
<dbReference type="GO" id="GO:0016020">
    <property type="term" value="C:membrane"/>
    <property type="evidence" value="ECO:0007669"/>
    <property type="project" value="GOC"/>
</dbReference>
<evidence type="ECO:0000313" key="8">
    <source>
        <dbReference type="EMBL" id="SFM15984.1"/>
    </source>
</evidence>
<dbReference type="Proteomes" id="UP000186904">
    <property type="component" value="Unassembled WGS sequence"/>
</dbReference>